<keyword evidence="3" id="KW-1185">Reference proteome</keyword>
<evidence type="ECO:0000313" key="2">
    <source>
        <dbReference type="EMBL" id="OJJ61488.1"/>
    </source>
</evidence>
<dbReference type="RefSeq" id="XP_040705294.1">
    <property type="nucleotide sequence ID" value="XM_040846642.1"/>
</dbReference>
<organism evidence="2 3">
    <name type="scientific">Aspergillus sydowii CBS 593.65</name>
    <dbReference type="NCBI Taxonomy" id="1036612"/>
    <lineage>
        <taxon>Eukaryota</taxon>
        <taxon>Fungi</taxon>
        <taxon>Dikarya</taxon>
        <taxon>Ascomycota</taxon>
        <taxon>Pezizomycotina</taxon>
        <taxon>Eurotiomycetes</taxon>
        <taxon>Eurotiomycetidae</taxon>
        <taxon>Eurotiales</taxon>
        <taxon>Aspergillaceae</taxon>
        <taxon>Aspergillus</taxon>
        <taxon>Aspergillus subgen. Nidulantes</taxon>
    </lineage>
</organism>
<keyword evidence="1" id="KW-0812">Transmembrane</keyword>
<dbReference type="GeneID" id="63762715"/>
<sequence>MRAVFTLPHRPVIRNFLSIAQPYGHSAAASSMARAFSATALFSVVVLPFVPPAVMSARTNGSKNAITMPTHPSARLYGQRGIRMV</sequence>
<dbReference type="OrthoDB" id="10486704at2759"/>
<name>A0A1L9TQ41_9EURO</name>
<feature type="transmembrane region" description="Helical" evidence="1">
    <location>
        <begin position="35"/>
        <end position="54"/>
    </location>
</feature>
<evidence type="ECO:0000313" key="3">
    <source>
        <dbReference type="Proteomes" id="UP000184356"/>
    </source>
</evidence>
<keyword evidence="1" id="KW-0472">Membrane</keyword>
<dbReference type="AlphaFoldDB" id="A0A1L9TQ41"/>
<gene>
    <name evidence="2" type="ORF">ASPSYDRAFT_43415</name>
</gene>
<dbReference type="Proteomes" id="UP000184356">
    <property type="component" value="Unassembled WGS sequence"/>
</dbReference>
<protein>
    <submittedName>
        <fullName evidence="2">Uncharacterized protein</fullName>
    </submittedName>
</protein>
<accession>A0A1L9TQ41</accession>
<reference evidence="3" key="1">
    <citation type="journal article" date="2017" name="Genome Biol.">
        <title>Comparative genomics reveals high biological diversity and specific adaptations in the industrially and medically important fungal genus Aspergillus.</title>
        <authorList>
            <person name="de Vries R.P."/>
            <person name="Riley R."/>
            <person name="Wiebenga A."/>
            <person name="Aguilar-Osorio G."/>
            <person name="Amillis S."/>
            <person name="Uchima C.A."/>
            <person name="Anderluh G."/>
            <person name="Asadollahi M."/>
            <person name="Askin M."/>
            <person name="Barry K."/>
            <person name="Battaglia E."/>
            <person name="Bayram O."/>
            <person name="Benocci T."/>
            <person name="Braus-Stromeyer S.A."/>
            <person name="Caldana C."/>
            <person name="Canovas D."/>
            <person name="Cerqueira G.C."/>
            <person name="Chen F."/>
            <person name="Chen W."/>
            <person name="Choi C."/>
            <person name="Clum A."/>
            <person name="Dos Santos R.A."/>
            <person name="Damasio A.R."/>
            <person name="Diallinas G."/>
            <person name="Emri T."/>
            <person name="Fekete E."/>
            <person name="Flipphi M."/>
            <person name="Freyberg S."/>
            <person name="Gallo A."/>
            <person name="Gournas C."/>
            <person name="Habgood R."/>
            <person name="Hainaut M."/>
            <person name="Harispe M.L."/>
            <person name="Henrissat B."/>
            <person name="Hilden K.S."/>
            <person name="Hope R."/>
            <person name="Hossain A."/>
            <person name="Karabika E."/>
            <person name="Karaffa L."/>
            <person name="Karanyi Z."/>
            <person name="Krasevec N."/>
            <person name="Kuo A."/>
            <person name="Kusch H."/>
            <person name="LaButti K."/>
            <person name="Lagendijk E.L."/>
            <person name="Lapidus A."/>
            <person name="Levasseur A."/>
            <person name="Lindquist E."/>
            <person name="Lipzen A."/>
            <person name="Logrieco A.F."/>
            <person name="MacCabe A."/>
            <person name="Maekelae M.R."/>
            <person name="Malavazi I."/>
            <person name="Melin P."/>
            <person name="Meyer V."/>
            <person name="Mielnichuk N."/>
            <person name="Miskei M."/>
            <person name="Molnar A.P."/>
            <person name="Mule G."/>
            <person name="Ngan C.Y."/>
            <person name="Orejas M."/>
            <person name="Orosz E."/>
            <person name="Ouedraogo J.P."/>
            <person name="Overkamp K.M."/>
            <person name="Park H.-S."/>
            <person name="Perrone G."/>
            <person name="Piumi F."/>
            <person name="Punt P.J."/>
            <person name="Ram A.F."/>
            <person name="Ramon A."/>
            <person name="Rauscher S."/>
            <person name="Record E."/>
            <person name="Riano-Pachon D.M."/>
            <person name="Robert V."/>
            <person name="Roehrig J."/>
            <person name="Ruller R."/>
            <person name="Salamov A."/>
            <person name="Salih N.S."/>
            <person name="Samson R.A."/>
            <person name="Sandor E."/>
            <person name="Sanguinetti M."/>
            <person name="Schuetze T."/>
            <person name="Sepcic K."/>
            <person name="Shelest E."/>
            <person name="Sherlock G."/>
            <person name="Sophianopoulou V."/>
            <person name="Squina F.M."/>
            <person name="Sun H."/>
            <person name="Susca A."/>
            <person name="Todd R.B."/>
            <person name="Tsang A."/>
            <person name="Unkles S.E."/>
            <person name="van de Wiele N."/>
            <person name="van Rossen-Uffink D."/>
            <person name="Oliveira J.V."/>
            <person name="Vesth T.C."/>
            <person name="Visser J."/>
            <person name="Yu J.-H."/>
            <person name="Zhou M."/>
            <person name="Andersen M.R."/>
            <person name="Archer D.B."/>
            <person name="Baker S.E."/>
            <person name="Benoit I."/>
            <person name="Brakhage A.A."/>
            <person name="Braus G.H."/>
            <person name="Fischer R."/>
            <person name="Frisvad J.C."/>
            <person name="Goldman G.H."/>
            <person name="Houbraken J."/>
            <person name="Oakley B."/>
            <person name="Pocsi I."/>
            <person name="Scazzocchio C."/>
            <person name="Seiboth B."/>
            <person name="vanKuyk P.A."/>
            <person name="Wortman J."/>
            <person name="Dyer P.S."/>
            <person name="Grigoriev I.V."/>
        </authorList>
    </citation>
    <scope>NUCLEOTIDE SEQUENCE [LARGE SCALE GENOMIC DNA]</scope>
    <source>
        <strain evidence="3">CBS 593.65</strain>
    </source>
</reference>
<keyword evidence="1" id="KW-1133">Transmembrane helix</keyword>
<dbReference type="EMBL" id="KV878584">
    <property type="protein sequence ID" value="OJJ61488.1"/>
    <property type="molecule type" value="Genomic_DNA"/>
</dbReference>
<proteinExistence type="predicted"/>
<evidence type="ECO:0000256" key="1">
    <source>
        <dbReference type="SAM" id="Phobius"/>
    </source>
</evidence>
<dbReference type="VEuPathDB" id="FungiDB:ASPSYDRAFT_43415"/>